<sequence>MLDVVDEYAPESPLARLLLGLFGVLVFGLPALYMAWMGFLSVLRPGWTVFLPGLVLIPATALPALAGAKLLYGLTRESSPGTTGSAERSQADESEADPVTVLQRRYAEGDVGDEEFERRMEQLLESDRRTEPTNRADGLDLLTE</sequence>
<feature type="compositionally biased region" description="Polar residues" evidence="1">
    <location>
        <begin position="77"/>
        <end position="88"/>
    </location>
</feature>
<dbReference type="AlphaFoldDB" id="A0A1I6LVB3"/>
<protein>
    <recommendedName>
        <fullName evidence="5">Short C-terminal domain-containing protein</fullName>
    </recommendedName>
</protein>
<feature type="transmembrane region" description="Helical" evidence="2">
    <location>
        <begin position="49"/>
        <end position="72"/>
    </location>
</feature>
<accession>A0A1I6LVB3</accession>
<dbReference type="RefSeq" id="WP_089817530.1">
    <property type="nucleotide sequence ID" value="NZ_FOZK01000003.1"/>
</dbReference>
<keyword evidence="4" id="KW-1185">Reference proteome</keyword>
<dbReference type="Proteomes" id="UP000199062">
    <property type="component" value="Unassembled WGS sequence"/>
</dbReference>
<keyword evidence="2" id="KW-1133">Transmembrane helix</keyword>
<evidence type="ECO:0000256" key="2">
    <source>
        <dbReference type="SAM" id="Phobius"/>
    </source>
</evidence>
<organism evidence="3 4">
    <name type="scientific">Halomicrobium zhouii</name>
    <dbReference type="NCBI Taxonomy" id="767519"/>
    <lineage>
        <taxon>Archaea</taxon>
        <taxon>Methanobacteriati</taxon>
        <taxon>Methanobacteriota</taxon>
        <taxon>Stenosarchaea group</taxon>
        <taxon>Halobacteria</taxon>
        <taxon>Halobacteriales</taxon>
        <taxon>Haloarculaceae</taxon>
        <taxon>Halomicrobium</taxon>
    </lineage>
</organism>
<gene>
    <name evidence="3" type="ORF">SAMN05216559_3195</name>
</gene>
<feature type="region of interest" description="Disordered" evidence="1">
    <location>
        <begin position="77"/>
        <end position="144"/>
    </location>
</feature>
<feature type="compositionally biased region" description="Basic and acidic residues" evidence="1">
    <location>
        <begin position="116"/>
        <end position="138"/>
    </location>
</feature>
<name>A0A1I6LVB3_9EURY</name>
<dbReference type="STRING" id="767519.SAMN05216559_3195"/>
<evidence type="ECO:0000313" key="4">
    <source>
        <dbReference type="Proteomes" id="UP000199062"/>
    </source>
</evidence>
<evidence type="ECO:0000256" key="1">
    <source>
        <dbReference type="SAM" id="MobiDB-lite"/>
    </source>
</evidence>
<keyword evidence="2" id="KW-0812">Transmembrane</keyword>
<feature type="transmembrane region" description="Helical" evidence="2">
    <location>
        <begin position="17"/>
        <end position="37"/>
    </location>
</feature>
<keyword evidence="2" id="KW-0472">Membrane</keyword>
<evidence type="ECO:0000313" key="3">
    <source>
        <dbReference type="EMBL" id="SFS07320.1"/>
    </source>
</evidence>
<proteinExistence type="predicted"/>
<reference evidence="3 4" key="1">
    <citation type="submission" date="2016-10" db="EMBL/GenBank/DDBJ databases">
        <authorList>
            <person name="de Groot N.N."/>
        </authorList>
    </citation>
    <scope>NUCLEOTIDE SEQUENCE [LARGE SCALE GENOMIC DNA]</scope>
    <source>
        <strain evidence="3 4">CGMCC 1.10457</strain>
    </source>
</reference>
<dbReference type="EMBL" id="FOZK01000003">
    <property type="protein sequence ID" value="SFS07320.1"/>
    <property type="molecule type" value="Genomic_DNA"/>
</dbReference>
<evidence type="ECO:0008006" key="5">
    <source>
        <dbReference type="Google" id="ProtNLM"/>
    </source>
</evidence>
<dbReference type="OrthoDB" id="53394at2157"/>